<keyword evidence="5" id="KW-0547">Nucleotide-binding</keyword>
<protein>
    <recommendedName>
        <fullName evidence="1">protein-serine/threonine phosphatase</fullName>
        <ecNumber evidence="1">3.1.3.16</ecNumber>
    </recommendedName>
    <alternativeName>
        <fullName evidence="15">Protein-serine/threonine phosphatase</fullName>
    </alternativeName>
    <alternativeName>
        <fullName evidence="14">Serine/threonine-protein kinase</fullName>
    </alternativeName>
</protein>
<dbReference type="Gene3D" id="3.30.450.20">
    <property type="entry name" value="PAS domain"/>
    <property type="match status" value="1"/>
</dbReference>
<dbReference type="GO" id="GO:0046872">
    <property type="term" value="F:metal ion binding"/>
    <property type="evidence" value="ECO:0007669"/>
    <property type="project" value="UniProtKB-KW"/>
</dbReference>
<evidence type="ECO:0000259" key="17">
    <source>
        <dbReference type="PROSITE" id="PS50112"/>
    </source>
</evidence>
<reference evidence="18 19" key="1">
    <citation type="submission" date="2020-10" db="EMBL/GenBank/DDBJ databases">
        <title>Streptomyces chromofuscus complate genome analysis.</title>
        <authorList>
            <person name="Anwar N."/>
        </authorList>
    </citation>
    <scope>NUCLEOTIDE SEQUENCE [LARGE SCALE GENOMIC DNA]</scope>
    <source>
        <strain evidence="18 19">DSM 40273</strain>
    </source>
</reference>
<keyword evidence="6" id="KW-0418">Kinase</keyword>
<evidence type="ECO:0000256" key="6">
    <source>
        <dbReference type="ARBA" id="ARBA00022777"/>
    </source>
</evidence>
<dbReference type="InterPro" id="IPR036457">
    <property type="entry name" value="PPM-type-like_dom_sf"/>
</dbReference>
<accession>A0A7M2TGF6</accession>
<dbReference type="GO" id="GO:0004722">
    <property type="term" value="F:protein serine/threonine phosphatase activity"/>
    <property type="evidence" value="ECO:0007669"/>
    <property type="project" value="UniProtKB-EC"/>
</dbReference>
<dbReference type="Pfam" id="PF07228">
    <property type="entry name" value="SpoIIE"/>
    <property type="match status" value="1"/>
</dbReference>
<evidence type="ECO:0000313" key="19">
    <source>
        <dbReference type="Proteomes" id="UP000594008"/>
    </source>
</evidence>
<dbReference type="InterPro" id="IPR000014">
    <property type="entry name" value="PAS"/>
</dbReference>
<keyword evidence="10" id="KW-0904">Protein phosphatase</keyword>
<dbReference type="SMART" id="SM00331">
    <property type="entry name" value="PP2C_SIG"/>
    <property type="match status" value="1"/>
</dbReference>
<evidence type="ECO:0000256" key="1">
    <source>
        <dbReference type="ARBA" id="ARBA00013081"/>
    </source>
</evidence>
<evidence type="ECO:0000256" key="3">
    <source>
        <dbReference type="ARBA" id="ARBA00022679"/>
    </source>
</evidence>
<sequence>MLVARDFSVQAATSDAFADTRLIANAARAAGISAPLLDRTASCTARAWPSATDGWTWCRSSGPSRRGPRRSAGRPALRSRPLAVGVTSPYGRGRVCAAGGRRARGGARSPATVPRAPPRCGRYPVSGPGGAATDAEERDAAFADTVRRTGASIGALYLLAPDEQVLCLDVLSGVPADFAAPWVRVPLAAPMPVAVAVREDRMVWVGSQEEMSRAYPRTAMVVPYPLALVAAPVTGVQRWGVLMLMWPATRPPYMTARERGNIAASCRRLARLLEEAAEHGRLPSPADGPRVVLTGTDRRPVSPTMAVADFVERLPGGSCALDLEGRFTFVSSGACDLLGRDADQLLGTVPWQSLRWLDDPVYEDRYRGAVISREPVAFTACRPPDHWLDIHLYPDASGISVRIVPCGGQPPPAPAPRNPARPAALARAGRLYQLMHLAAGLTEVVGVQDVIDLVADQIMPAFGAQGMVLSAADAGRLRITGYRGYAADVIERLDGLPLDTGLTPAGQAIAGGIPAFFGDPDEMRRIYPQAPLMSDKQAWAFLPLIVSGRPVGICILSYDRPHTFPAEERAVMTSLAGLVAQALDRARLYDLKHELAHGLQQALLPRSLPTIAELRVAARYLPATRGMDIGGDFYDLIRLGDTAAAAVIGDVQGHNVAAAALMGQVRSGVLVHATLGTSPDQVLARTNRLLVDLAPDLFTSCLYAHLDFAHRRVTLAGAGHPPPLRRLPDGDTRPVELAPGPLLGIDPDAVFPVTEMPLTPGLTLAFYTDGLIERPGVDVDEAIDGLARHLADADDRDLDALVDALLRQAGPDGRRTDDTALLVLQHRPAGDGERHPGE</sequence>
<dbReference type="Pfam" id="PF08448">
    <property type="entry name" value="PAS_4"/>
    <property type="match status" value="1"/>
</dbReference>
<keyword evidence="2" id="KW-0597">Phosphoprotein</keyword>
<dbReference type="EMBL" id="CP063374">
    <property type="protein sequence ID" value="QOV47830.1"/>
    <property type="molecule type" value="Genomic_DNA"/>
</dbReference>
<comment type="function">
    <text evidence="13">Primarily acts as an independent SigF regulator that is sensitive to the osmosensory signal, mediating the cross talk of PknD with the SigF regulon. Possesses both phosphatase and kinase activities. The kinase domain functions as a classic anti-sigma factor-like kinase to phosphorylate the anti-anti-sigma factor domain at the canonical regulatory site, and the phosphatase domain antagonizes this activity.</text>
</comment>
<evidence type="ECO:0000256" key="15">
    <source>
        <dbReference type="ARBA" id="ARBA00081350"/>
    </source>
</evidence>
<evidence type="ECO:0000256" key="12">
    <source>
        <dbReference type="ARBA" id="ARBA00047761"/>
    </source>
</evidence>
<keyword evidence="9" id="KW-0460">Magnesium</keyword>
<dbReference type="SUPFAM" id="SSF55781">
    <property type="entry name" value="GAF domain-like"/>
    <property type="match status" value="1"/>
</dbReference>
<dbReference type="InterPro" id="IPR029016">
    <property type="entry name" value="GAF-like_dom_sf"/>
</dbReference>
<feature type="region of interest" description="Disordered" evidence="16">
    <location>
        <begin position="58"/>
        <end position="78"/>
    </location>
</feature>
<dbReference type="SUPFAM" id="SSF55785">
    <property type="entry name" value="PYP-like sensor domain (PAS domain)"/>
    <property type="match status" value="1"/>
</dbReference>
<dbReference type="GO" id="GO:0016301">
    <property type="term" value="F:kinase activity"/>
    <property type="evidence" value="ECO:0007669"/>
    <property type="project" value="UniProtKB-KW"/>
</dbReference>
<organism evidence="18 19">
    <name type="scientific">Streptomyces chromofuscus</name>
    <dbReference type="NCBI Taxonomy" id="42881"/>
    <lineage>
        <taxon>Bacteria</taxon>
        <taxon>Bacillati</taxon>
        <taxon>Actinomycetota</taxon>
        <taxon>Actinomycetes</taxon>
        <taxon>Kitasatosporales</taxon>
        <taxon>Streptomycetaceae</taxon>
        <taxon>Streptomyces</taxon>
    </lineage>
</organism>
<name>A0A7M2TGF6_STRCW</name>
<dbReference type="Proteomes" id="UP000594008">
    <property type="component" value="Chromosome"/>
</dbReference>
<dbReference type="AlphaFoldDB" id="A0A7M2TGF6"/>
<evidence type="ECO:0000256" key="9">
    <source>
        <dbReference type="ARBA" id="ARBA00022842"/>
    </source>
</evidence>
<evidence type="ECO:0000256" key="14">
    <source>
        <dbReference type="ARBA" id="ARBA00075117"/>
    </source>
</evidence>
<dbReference type="PANTHER" id="PTHR43156">
    <property type="entry name" value="STAGE II SPORULATION PROTEIN E-RELATED"/>
    <property type="match status" value="1"/>
</dbReference>
<evidence type="ECO:0000256" key="7">
    <source>
        <dbReference type="ARBA" id="ARBA00022801"/>
    </source>
</evidence>
<dbReference type="SMART" id="SM00091">
    <property type="entry name" value="PAS"/>
    <property type="match status" value="1"/>
</dbReference>
<dbReference type="InterPro" id="IPR052016">
    <property type="entry name" value="Bact_Sigma-Reg"/>
</dbReference>
<dbReference type="PANTHER" id="PTHR43156:SF2">
    <property type="entry name" value="STAGE II SPORULATION PROTEIN E"/>
    <property type="match status" value="1"/>
</dbReference>
<dbReference type="CDD" id="cd00130">
    <property type="entry name" value="PAS"/>
    <property type="match status" value="1"/>
</dbReference>
<dbReference type="InterPro" id="IPR003018">
    <property type="entry name" value="GAF"/>
</dbReference>
<proteinExistence type="predicted"/>
<dbReference type="SUPFAM" id="SSF81606">
    <property type="entry name" value="PP2C-like"/>
    <property type="match status" value="1"/>
</dbReference>
<dbReference type="InterPro" id="IPR013656">
    <property type="entry name" value="PAS_4"/>
</dbReference>
<dbReference type="InterPro" id="IPR001932">
    <property type="entry name" value="PPM-type_phosphatase-like_dom"/>
</dbReference>
<gene>
    <name evidence="18" type="ORF">IPT68_29220</name>
</gene>
<keyword evidence="4" id="KW-0479">Metal-binding</keyword>
<dbReference type="Pfam" id="PF13185">
    <property type="entry name" value="GAF_2"/>
    <property type="match status" value="1"/>
</dbReference>
<evidence type="ECO:0000256" key="11">
    <source>
        <dbReference type="ARBA" id="ARBA00023211"/>
    </source>
</evidence>
<dbReference type="KEGG" id="schf:IPT68_29220"/>
<evidence type="ECO:0000256" key="10">
    <source>
        <dbReference type="ARBA" id="ARBA00022912"/>
    </source>
</evidence>
<keyword evidence="7" id="KW-0378">Hydrolase</keyword>
<evidence type="ECO:0000256" key="13">
    <source>
        <dbReference type="ARBA" id="ARBA00056274"/>
    </source>
</evidence>
<evidence type="ECO:0000256" key="4">
    <source>
        <dbReference type="ARBA" id="ARBA00022723"/>
    </source>
</evidence>
<dbReference type="GO" id="GO:0005524">
    <property type="term" value="F:ATP binding"/>
    <property type="evidence" value="ECO:0007669"/>
    <property type="project" value="UniProtKB-KW"/>
</dbReference>
<keyword evidence="19" id="KW-1185">Reference proteome</keyword>
<keyword evidence="11" id="KW-0464">Manganese</keyword>
<dbReference type="FunFam" id="3.60.40.10:FF:000005">
    <property type="entry name" value="Serine/threonine protein phosphatase"/>
    <property type="match status" value="1"/>
</dbReference>
<feature type="region of interest" description="Disordered" evidence="16">
    <location>
        <begin position="101"/>
        <end position="134"/>
    </location>
</feature>
<evidence type="ECO:0000256" key="8">
    <source>
        <dbReference type="ARBA" id="ARBA00022840"/>
    </source>
</evidence>
<feature type="domain" description="PAS" evidence="17">
    <location>
        <begin position="303"/>
        <end position="347"/>
    </location>
</feature>
<evidence type="ECO:0000313" key="18">
    <source>
        <dbReference type="EMBL" id="QOV47830.1"/>
    </source>
</evidence>
<evidence type="ECO:0000256" key="2">
    <source>
        <dbReference type="ARBA" id="ARBA00022553"/>
    </source>
</evidence>
<keyword evidence="3" id="KW-0808">Transferase</keyword>
<comment type="catalytic activity">
    <reaction evidence="12">
        <text>O-phospho-L-seryl-[protein] + H2O = L-seryl-[protein] + phosphate</text>
        <dbReference type="Rhea" id="RHEA:20629"/>
        <dbReference type="Rhea" id="RHEA-COMP:9863"/>
        <dbReference type="Rhea" id="RHEA-COMP:11604"/>
        <dbReference type="ChEBI" id="CHEBI:15377"/>
        <dbReference type="ChEBI" id="CHEBI:29999"/>
        <dbReference type="ChEBI" id="CHEBI:43474"/>
        <dbReference type="ChEBI" id="CHEBI:83421"/>
        <dbReference type="EC" id="3.1.3.16"/>
    </reaction>
</comment>
<dbReference type="PROSITE" id="PS50112">
    <property type="entry name" value="PAS"/>
    <property type="match status" value="1"/>
</dbReference>
<dbReference type="Gene3D" id="3.30.450.40">
    <property type="match status" value="1"/>
</dbReference>
<evidence type="ECO:0000256" key="5">
    <source>
        <dbReference type="ARBA" id="ARBA00022741"/>
    </source>
</evidence>
<dbReference type="InterPro" id="IPR035965">
    <property type="entry name" value="PAS-like_dom_sf"/>
</dbReference>
<dbReference type="Gene3D" id="3.60.40.10">
    <property type="entry name" value="PPM-type phosphatase domain"/>
    <property type="match status" value="1"/>
</dbReference>
<keyword evidence="8" id="KW-0067">ATP-binding</keyword>
<dbReference type="EC" id="3.1.3.16" evidence="1"/>
<dbReference type="SMART" id="SM00065">
    <property type="entry name" value="GAF"/>
    <property type="match status" value="1"/>
</dbReference>
<evidence type="ECO:0000256" key="16">
    <source>
        <dbReference type="SAM" id="MobiDB-lite"/>
    </source>
</evidence>